<feature type="transmembrane region" description="Helical" evidence="2">
    <location>
        <begin position="99"/>
        <end position="124"/>
    </location>
</feature>
<keyword evidence="4" id="KW-1185">Reference proteome</keyword>
<feature type="non-terminal residue" evidence="3">
    <location>
        <position position="1"/>
    </location>
</feature>
<organism evidence="3 4">
    <name type="scientific">Cucurbita argyrosperma subsp. sororia</name>
    <dbReference type="NCBI Taxonomy" id="37648"/>
    <lineage>
        <taxon>Eukaryota</taxon>
        <taxon>Viridiplantae</taxon>
        <taxon>Streptophyta</taxon>
        <taxon>Embryophyta</taxon>
        <taxon>Tracheophyta</taxon>
        <taxon>Spermatophyta</taxon>
        <taxon>Magnoliopsida</taxon>
        <taxon>eudicotyledons</taxon>
        <taxon>Gunneridae</taxon>
        <taxon>Pentapetalae</taxon>
        <taxon>rosids</taxon>
        <taxon>fabids</taxon>
        <taxon>Cucurbitales</taxon>
        <taxon>Cucurbitaceae</taxon>
        <taxon>Cucurbiteae</taxon>
        <taxon>Cucurbita</taxon>
    </lineage>
</organism>
<keyword evidence="2" id="KW-0812">Transmembrane</keyword>
<reference evidence="3 4" key="1">
    <citation type="journal article" date="2021" name="Hortic Res">
        <title>The domestication of Cucurbita argyrosperma as revealed by the genome of its wild relative.</title>
        <authorList>
            <person name="Barrera-Redondo J."/>
            <person name="Sanchez-de la Vega G."/>
            <person name="Aguirre-Liguori J.A."/>
            <person name="Castellanos-Morales G."/>
            <person name="Gutierrez-Guerrero Y.T."/>
            <person name="Aguirre-Dugua X."/>
            <person name="Aguirre-Planter E."/>
            <person name="Tenaillon M.I."/>
            <person name="Lira-Saade R."/>
            <person name="Eguiarte L.E."/>
        </authorList>
    </citation>
    <scope>NUCLEOTIDE SEQUENCE [LARGE SCALE GENOMIC DNA]</scope>
    <source>
        <strain evidence="3">JBR-2021</strain>
    </source>
</reference>
<name>A0AAV6LX95_9ROSI</name>
<accession>A0AAV6LX95</accession>
<evidence type="ECO:0000313" key="4">
    <source>
        <dbReference type="Proteomes" id="UP000685013"/>
    </source>
</evidence>
<keyword evidence="2" id="KW-1133">Transmembrane helix</keyword>
<comment type="caution">
    <text evidence="3">The sequence shown here is derived from an EMBL/GenBank/DDBJ whole genome shotgun (WGS) entry which is preliminary data.</text>
</comment>
<evidence type="ECO:0000256" key="2">
    <source>
        <dbReference type="SAM" id="Phobius"/>
    </source>
</evidence>
<evidence type="ECO:0000256" key="1">
    <source>
        <dbReference type="SAM" id="MobiDB-lite"/>
    </source>
</evidence>
<feature type="region of interest" description="Disordered" evidence="1">
    <location>
        <begin position="20"/>
        <end position="42"/>
    </location>
</feature>
<dbReference type="EMBL" id="JAGKQH010000019">
    <property type="protein sequence ID" value="KAG6571636.1"/>
    <property type="molecule type" value="Genomic_DNA"/>
</dbReference>
<dbReference type="Proteomes" id="UP000685013">
    <property type="component" value="Chromosome 19"/>
</dbReference>
<gene>
    <name evidence="3" type="ORF">SDJN03_28364</name>
</gene>
<dbReference type="AlphaFoldDB" id="A0AAV6LX95"/>
<keyword evidence="2" id="KW-0472">Membrane</keyword>
<proteinExistence type="predicted"/>
<sequence length="145" mass="15833">MCHGHAWTRSSLRPVELVELSPRSKPPFSEPSEIGGDGGKPPVKKACPRLTAFATSSKLSSSSPVITIVFDVPTPSSLGFLPYALREQPSFAPPRSFCLFVNLSLLSISKLAIVGVLKLFLFVFSSSIAKRITQFFFSDRLRSCI</sequence>
<protein>
    <submittedName>
        <fullName evidence="3">Uncharacterized protein</fullName>
    </submittedName>
</protein>
<evidence type="ECO:0000313" key="3">
    <source>
        <dbReference type="EMBL" id="KAG6571636.1"/>
    </source>
</evidence>